<evidence type="ECO:0000256" key="6">
    <source>
        <dbReference type="SAM" id="SignalP"/>
    </source>
</evidence>
<evidence type="ECO:0000313" key="7">
    <source>
        <dbReference type="EMBL" id="TWX59338.1"/>
    </source>
</evidence>
<evidence type="ECO:0000313" key="8">
    <source>
        <dbReference type="EMBL" id="TWX65462.1"/>
    </source>
</evidence>
<evidence type="ECO:0000313" key="10">
    <source>
        <dbReference type="Proteomes" id="UP000321917"/>
    </source>
</evidence>
<accession>A0A5C6Q9Y0</accession>
<organism evidence="8 10">
    <name type="scientific">Colwellia hornerae</name>
    <dbReference type="NCBI Taxonomy" id="89402"/>
    <lineage>
        <taxon>Bacteria</taxon>
        <taxon>Pseudomonadati</taxon>
        <taxon>Pseudomonadota</taxon>
        <taxon>Gammaproteobacteria</taxon>
        <taxon>Alteromonadales</taxon>
        <taxon>Colwelliaceae</taxon>
        <taxon>Colwellia</taxon>
    </lineage>
</organism>
<dbReference type="InterPro" id="IPR010583">
    <property type="entry name" value="MipA"/>
</dbReference>
<gene>
    <name evidence="7" type="ORF">ESZ26_10260</name>
    <name evidence="8" type="ORF">ESZ27_12350</name>
</gene>
<dbReference type="PANTHER" id="PTHR38776">
    <property type="entry name" value="MLTA-INTERACTING PROTEIN-RELATED"/>
    <property type="match status" value="1"/>
</dbReference>
<sequence>MNNYLSITQRLNRVQIMFSKSVMTGTYQLLFLLVTFIAVPAFAADPQHENETTVFDKTFSWQAMGGMSGIYQQSQLKGVKPSEFEDYLNISLLLDVYYKGFFIQSNHRRSDAVTLGGEIGYELIVKDNWELDIITKTYVQGYQPRELIKNSDLAIATLAGLQERDSGEGLGFRYSHFYEDAILSVDVAALITDGWVADIFYSKLLPYRNWDIYLGVGLTHYSAQVTDYFVGVNKDEVSEMRSFYKPGSSYKAQLEVFARYPISQKWSFNGGITQSYYSASYNNSPLIGQQHLTQVMLGVLYVF</sequence>
<name>A0A5C6Q9Y0_9GAMM</name>
<keyword evidence="5" id="KW-0998">Cell outer membrane</keyword>
<dbReference type="Proteomes" id="UP000321917">
    <property type="component" value="Unassembled WGS sequence"/>
</dbReference>
<comment type="similarity">
    <text evidence="2">Belongs to the MipA/OmpV family.</text>
</comment>
<keyword evidence="4" id="KW-0472">Membrane</keyword>
<dbReference type="EMBL" id="VOLR01000012">
    <property type="protein sequence ID" value="TWX59338.1"/>
    <property type="molecule type" value="Genomic_DNA"/>
</dbReference>
<keyword evidence="9" id="KW-1185">Reference proteome</keyword>
<proteinExistence type="inferred from homology"/>
<feature type="signal peptide" evidence="6">
    <location>
        <begin position="1"/>
        <end position="43"/>
    </location>
</feature>
<dbReference type="OrthoDB" id="8562138at2"/>
<evidence type="ECO:0000256" key="4">
    <source>
        <dbReference type="ARBA" id="ARBA00023136"/>
    </source>
</evidence>
<dbReference type="EMBL" id="VOLQ01000023">
    <property type="protein sequence ID" value="TWX65462.1"/>
    <property type="molecule type" value="Genomic_DNA"/>
</dbReference>
<dbReference type="AlphaFoldDB" id="A0A5C6Q9Y0"/>
<evidence type="ECO:0000256" key="3">
    <source>
        <dbReference type="ARBA" id="ARBA00022729"/>
    </source>
</evidence>
<evidence type="ECO:0000256" key="5">
    <source>
        <dbReference type="ARBA" id="ARBA00023237"/>
    </source>
</evidence>
<keyword evidence="3 6" id="KW-0732">Signal</keyword>
<dbReference type="GO" id="GO:0009279">
    <property type="term" value="C:cell outer membrane"/>
    <property type="evidence" value="ECO:0007669"/>
    <property type="project" value="UniProtKB-SubCell"/>
</dbReference>
<comment type="subcellular location">
    <subcellularLocation>
        <location evidence="1">Cell outer membrane</location>
    </subcellularLocation>
</comment>
<protein>
    <submittedName>
        <fullName evidence="8">MipA/OmpV family protein</fullName>
    </submittedName>
</protein>
<reference evidence="8 10" key="1">
    <citation type="submission" date="2019-07" db="EMBL/GenBank/DDBJ databases">
        <title>Genomes of sea-ice associated Colwellia species.</title>
        <authorList>
            <person name="Bowman J.P."/>
        </authorList>
    </citation>
    <scope>NUCLEOTIDE SEQUENCE [LARGE SCALE GENOMIC DNA]</scope>
    <source>
        <strain evidence="7 9">ACAM 607</strain>
        <strain evidence="8 10">IC036</strain>
    </source>
</reference>
<evidence type="ECO:0000313" key="9">
    <source>
        <dbReference type="Proteomes" id="UP000321525"/>
    </source>
</evidence>
<evidence type="ECO:0000256" key="2">
    <source>
        <dbReference type="ARBA" id="ARBA00005722"/>
    </source>
</evidence>
<feature type="chain" id="PRO_5022790305" evidence="6">
    <location>
        <begin position="44"/>
        <end position="303"/>
    </location>
</feature>
<dbReference type="Pfam" id="PF06629">
    <property type="entry name" value="MipA"/>
    <property type="match status" value="1"/>
</dbReference>
<comment type="caution">
    <text evidence="8">The sequence shown here is derived from an EMBL/GenBank/DDBJ whole genome shotgun (WGS) entry which is preliminary data.</text>
</comment>
<evidence type="ECO:0000256" key="1">
    <source>
        <dbReference type="ARBA" id="ARBA00004442"/>
    </source>
</evidence>
<dbReference type="PANTHER" id="PTHR38776:SF1">
    <property type="entry name" value="MLTA-INTERACTING PROTEIN-RELATED"/>
    <property type="match status" value="1"/>
</dbReference>
<dbReference type="Proteomes" id="UP000321525">
    <property type="component" value="Unassembled WGS sequence"/>
</dbReference>